<proteinExistence type="predicted"/>
<sequence length="92" mass="10598">MFLAERRRFSNRESDPELPRGVLTVTETCADAHRIEKCHRIEADCCVSIDDGGFRRFHRVGRLALDHGHRIASARTGDLFEQIVRDEPRLIP</sequence>
<evidence type="ECO:0000313" key="2">
    <source>
        <dbReference type="EMBL" id="WLF51866.1"/>
    </source>
</evidence>
<gene>
    <name evidence="1" type="ORF">O4328_35155</name>
    <name evidence="2" type="ORF">Q5707_41065</name>
    <name evidence="3" type="ORF">Q5707_43930</name>
</gene>
<keyword evidence="4" id="KW-1185">Reference proteome</keyword>
<evidence type="ECO:0000313" key="4">
    <source>
        <dbReference type="Proteomes" id="UP001066327"/>
    </source>
</evidence>
<reference evidence="3" key="2">
    <citation type="submission" date="2023-07" db="EMBL/GenBank/DDBJ databases">
        <title>Genomic analysis of Rhodococcus opacus VOC-14 with glycol ethers degradation activity.</title>
        <authorList>
            <person name="Narkevich D.A."/>
            <person name="Hlushen A.M."/>
            <person name="Akhremchuk A.E."/>
            <person name="Sikolenko M.A."/>
            <person name="Valentovich L.N."/>
        </authorList>
    </citation>
    <scope>NUCLEOTIDE SEQUENCE</scope>
    <source>
        <strain evidence="3">VOC-14</strain>
        <plasmid evidence="3">pRho-VOC14-L</plasmid>
    </source>
</reference>
<keyword evidence="3" id="KW-0614">Plasmid</keyword>
<accession>A0AAX3YSF2</accession>
<dbReference type="AlphaFoldDB" id="A0AAX3YSF2"/>
<dbReference type="EMBL" id="JAPWIS010000025">
    <property type="protein sequence ID" value="MCZ4588829.1"/>
    <property type="molecule type" value="Genomic_DNA"/>
</dbReference>
<dbReference type="Proteomes" id="UP001231166">
    <property type="component" value="Plasmid pRho-VOC14-L"/>
</dbReference>
<evidence type="ECO:0000313" key="1">
    <source>
        <dbReference type="EMBL" id="MCZ4588829.1"/>
    </source>
</evidence>
<reference evidence="1" key="1">
    <citation type="submission" date="2022-12" db="EMBL/GenBank/DDBJ databases">
        <authorList>
            <person name="Krivoruchko A.V."/>
            <person name="Elkin A."/>
        </authorList>
    </citation>
    <scope>NUCLEOTIDE SEQUENCE</scope>
    <source>
        <strain evidence="1">IEGM 249</strain>
    </source>
</reference>
<dbReference type="Proteomes" id="UP001066327">
    <property type="component" value="Unassembled WGS sequence"/>
</dbReference>
<organism evidence="3 5">
    <name type="scientific">Rhodococcus opacus</name>
    <name type="common">Nocardia opaca</name>
    <dbReference type="NCBI Taxonomy" id="37919"/>
    <lineage>
        <taxon>Bacteria</taxon>
        <taxon>Bacillati</taxon>
        <taxon>Actinomycetota</taxon>
        <taxon>Actinomycetes</taxon>
        <taxon>Mycobacteriales</taxon>
        <taxon>Nocardiaceae</taxon>
        <taxon>Rhodococcus</taxon>
    </lineage>
</organism>
<dbReference type="RefSeq" id="WP_269592342.1">
    <property type="nucleotide sequence ID" value="NZ_CP130956.1"/>
</dbReference>
<protein>
    <recommendedName>
        <fullName evidence="6">Transposase</fullName>
    </recommendedName>
</protein>
<evidence type="ECO:0008006" key="6">
    <source>
        <dbReference type="Google" id="ProtNLM"/>
    </source>
</evidence>
<dbReference type="EMBL" id="CP130956">
    <property type="protein sequence ID" value="WLF52337.1"/>
    <property type="molecule type" value="Genomic_DNA"/>
</dbReference>
<evidence type="ECO:0000313" key="5">
    <source>
        <dbReference type="Proteomes" id="UP001231166"/>
    </source>
</evidence>
<evidence type="ECO:0000313" key="3">
    <source>
        <dbReference type="EMBL" id="WLF52337.1"/>
    </source>
</evidence>
<geneLocation type="plasmid" evidence="3 5">
    <name>pRho-VOC14-L</name>
</geneLocation>
<dbReference type="EMBL" id="CP130956">
    <property type="protein sequence ID" value="WLF51866.1"/>
    <property type="molecule type" value="Genomic_DNA"/>
</dbReference>
<name>A0AAX3YSF2_RHOOP</name>